<organism evidence="2">
    <name type="scientific">Tanacetum cinerariifolium</name>
    <name type="common">Dalmatian daisy</name>
    <name type="synonym">Chrysanthemum cinerariifolium</name>
    <dbReference type="NCBI Taxonomy" id="118510"/>
    <lineage>
        <taxon>Eukaryota</taxon>
        <taxon>Viridiplantae</taxon>
        <taxon>Streptophyta</taxon>
        <taxon>Embryophyta</taxon>
        <taxon>Tracheophyta</taxon>
        <taxon>Spermatophyta</taxon>
        <taxon>Magnoliopsida</taxon>
        <taxon>eudicotyledons</taxon>
        <taxon>Gunneridae</taxon>
        <taxon>Pentapetalae</taxon>
        <taxon>asterids</taxon>
        <taxon>campanulids</taxon>
        <taxon>Asterales</taxon>
        <taxon>Asteraceae</taxon>
        <taxon>Asteroideae</taxon>
        <taxon>Anthemideae</taxon>
        <taxon>Anthemidinae</taxon>
        <taxon>Tanacetum</taxon>
    </lineage>
</organism>
<keyword evidence="2" id="KW-0547">Nucleotide-binding</keyword>
<feature type="compositionally biased region" description="Polar residues" evidence="1">
    <location>
        <begin position="191"/>
        <end position="206"/>
    </location>
</feature>
<gene>
    <name evidence="2" type="ORF">Tci_040464</name>
</gene>
<keyword evidence="2" id="KW-0347">Helicase</keyword>
<keyword evidence="2" id="KW-0067">ATP-binding</keyword>
<dbReference type="GO" id="GO:0004386">
    <property type="term" value="F:helicase activity"/>
    <property type="evidence" value="ECO:0007669"/>
    <property type="project" value="UniProtKB-KW"/>
</dbReference>
<feature type="region of interest" description="Disordered" evidence="1">
    <location>
        <begin position="187"/>
        <end position="206"/>
    </location>
</feature>
<protein>
    <submittedName>
        <fullName evidence="2">Helitron helicase-like domain-containing protein</fullName>
    </submittedName>
</protein>
<accession>A0A6L2M3B0</accession>
<proteinExistence type="predicted"/>
<feature type="region of interest" description="Disordered" evidence="1">
    <location>
        <begin position="218"/>
        <end position="250"/>
    </location>
</feature>
<dbReference type="AlphaFoldDB" id="A0A6L2M3B0"/>
<keyword evidence="2" id="KW-0378">Hydrolase</keyword>
<evidence type="ECO:0000256" key="1">
    <source>
        <dbReference type="SAM" id="MobiDB-lite"/>
    </source>
</evidence>
<evidence type="ECO:0000313" key="2">
    <source>
        <dbReference type="EMBL" id="GEU68486.1"/>
    </source>
</evidence>
<dbReference type="EMBL" id="BKCJ010005759">
    <property type="protein sequence ID" value="GEU68486.1"/>
    <property type="molecule type" value="Genomic_DNA"/>
</dbReference>
<reference evidence="2" key="1">
    <citation type="journal article" date="2019" name="Sci. Rep.">
        <title>Draft genome of Tanacetum cinerariifolium, the natural source of mosquito coil.</title>
        <authorList>
            <person name="Yamashiro T."/>
            <person name="Shiraishi A."/>
            <person name="Satake H."/>
            <person name="Nakayama K."/>
        </authorList>
    </citation>
    <scope>NUCLEOTIDE SEQUENCE</scope>
</reference>
<name>A0A6L2M3B0_TANCI</name>
<sequence length="368" mass="41461">MSICFKRTGENGQKRTKTITNRQFPDDEIRSVGDKPKETKDRMKEGTLKVDHGTDAMIVVLGKEKGCYTRGVGSRVTYKRYFDLPRSRQASDKTVAFLQSQLDNERRKHINPIDNSANEAGKTPLSVVGCENDVSIQKSNGLATLEKEIETRVNIFSKSVINRTASECNVASDNDIFTESSFLQKERGSELNRQQQEGSSTFVSANVGTSSYTHNCSPFGHSDEPAANQTKQRRTASVHASSTHRHSTTSGPPVDYVYLGDCDQIFQHCRVLLWYEKRIKSYSRSSPWYHQCCISGRVVLRPKQECPAYIKELFSKKHLLENVRAYNQMFSVSSLGAKTDDSINNGKGPYVFKFELSSFMKKKATSKT</sequence>
<feature type="compositionally biased region" description="Basic residues" evidence="1">
    <location>
        <begin position="231"/>
        <end position="247"/>
    </location>
</feature>
<comment type="caution">
    <text evidence="2">The sequence shown here is derived from an EMBL/GenBank/DDBJ whole genome shotgun (WGS) entry which is preliminary data.</text>
</comment>